<dbReference type="RefSeq" id="WP_188534996.1">
    <property type="nucleotide sequence ID" value="NZ_BMEQ01000004.1"/>
</dbReference>
<dbReference type="Pfam" id="PF13180">
    <property type="entry name" value="PDZ_2"/>
    <property type="match status" value="1"/>
</dbReference>
<keyword evidence="8" id="KW-1185">Reference proteome</keyword>
<dbReference type="SUPFAM" id="SSF50494">
    <property type="entry name" value="Trypsin-like serine proteases"/>
    <property type="match status" value="1"/>
</dbReference>
<dbReference type="InterPro" id="IPR043504">
    <property type="entry name" value="Peptidase_S1_PA_chymotrypsin"/>
</dbReference>
<dbReference type="Proteomes" id="UP000638848">
    <property type="component" value="Unassembled WGS sequence"/>
</dbReference>
<keyword evidence="2 7" id="KW-0645">Protease</keyword>
<dbReference type="AlphaFoldDB" id="A0A917GKJ9"/>
<evidence type="ECO:0000256" key="2">
    <source>
        <dbReference type="ARBA" id="ARBA00022670"/>
    </source>
</evidence>
<dbReference type="Gene3D" id="2.40.10.10">
    <property type="entry name" value="Trypsin-like serine proteases"/>
    <property type="match status" value="2"/>
</dbReference>
<dbReference type="InterPro" id="IPR001478">
    <property type="entry name" value="PDZ"/>
</dbReference>
<dbReference type="PROSITE" id="PS50106">
    <property type="entry name" value="PDZ"/>
    <property type="match status" value="1"/>
</dbReference>
<proteinExistence type="inferred from homology"/>
<accession>A0A917GKJ9</accession>
<dbReference type="InterPro" id="IPR001940">
    <property type="entry name" value="Peptidase_S1C"/>
</dbReference>
<name>A0A917GKJ9_9MICC</name>
<keyword evidence="5" id="KW-0472">Membrane</keyword>
<keyword evidence="3" id="KW-0378">Hydrolase</keyword>
<dbReference type="InterPro" id="IPR009003">
    <property type="entry name" value="Peptidase_S1_PA"/>
</dbReference>
<dbReference type="PANTHER" id="PTHR43343:SF3">
    <property type="entry name" value="PROTEASE DO-LIKE 8, CHLOROPLASTIC"/>
    <property type="match status" value="1"/>
</dbReference>
<feature type="transmembrane region" description="Helical" evidence="5">
    <location>
        <begin position="97"/>
        <end position="118"/>
    </location>
</feature>
<feature type="domain" description="PDZ" evidence="6">
    <location>
        <begin position="392"/>
        <end position="456"/>
    </location>
</feature>
<dbReference type="SUPFAM" id="SSF50156">
    <property type="entry name" value="PDZ domain-like"/>
    <property type="match status" value="1"/>
</dbReference>
<evidence type="ECO:0000259" key="6">
    <source>
        <dbReference type="PROSITE" id="PS50106"/>
    </source>
</evidence>
<evidence type="ECO:0000256" key="1">
    <source>
        <dbReference type="ARBA" id="ARBA00010541"/>
    </source>
</evidence>
<sequence>MSDHRDPRSGTDPQPTQPIPPVSARPDGGPWAPGGERGHWSGNGDRYGADAEDGTGWTRPVYGAGHEGGPGAGAPQQGWDGAPADPFGARPAERRRFSGASLVTGMALAALIGAGAAVGTDALLEDGQIGSAGGSTSTSSSIIVNDQDDVNAVTAAAQKASPSTVTISSSSGSEAGSGSGVIIDDQGHILTNTHVVTLDGTASDPELEVRLDDGSVHTATVVGTDPLSDLAVIKIEVQGLTPATLGSLDDVNVGDTAIAIGAPLGLSGTVTDGIVSTLDRTIEVASSAAPSTPSEGDGQDGNGGNDFFFNFPDDGGQGGGSRDAQSIVYLNVIQTDAAINPGNSGGPLIDTDGEVIGINVAIASAGSSAEAGNIGVGFSIPIDNAKRVAQEIIDNGRATHGYLGTSVTAAPAAEGRSQAFSDGAVIREVVAGSPADEAGLEVDDVITEFNGHRIQDANSLTAAVRELPAGGTGTVRYVRDGEERTAEVMVGDAADQE</sequence>
<organism evidence="7 8">
    <name type="scientific">Kocuria dechangensis</name>
    <dbReference type="NCBI Taxonomy" id="1176249"/>
    <lineage>
        <taxon>Bacteria</taxon>
        <taxon>Bacillati</taxon>
        <taxon>Actinomycetota</taxon>
        <taxon>Actinomycetes</taxon>
        <taxon>Micrococcales</taxon>
        <taxon>Micrococcaceae</taxon>
        <taxon>Kocuria</taxon>
    </lineage>
</organism>
<reference evidence="7" key="2">
    <citation type="submission" date="2020-09" db="EMBL/GenBank/DDBJ databases">
        <authorList>
            <person name="Sun Q."/>
            <person name="Zhou Y."/>
        </authorList>
    </citation>
    <scope>NUCLEOTIDE SEQUENCE</scope>
    <source>
        <strain evidence="7">CGMCC 1.12187</strain>
    </source>
</reference>
<evidence type="ECO:0000256" key="5">
    <source>
        <dbReference type="SAM" id="Phobius"/>
    </source>
</evidence>
<reference evidence="7" key="1">
    <citation type="journal article" date="2014" name="Int. J. Syst. Evol. Microbiol.">
        <title>Complete genome sequence of Corynebacterium casei LMG S-19264T (=DSM 44701T), isolated from a smear-ripened cheese.</title>
        <authorList>
            <consortium name="US DOE Joint Genome Institute (JGI-PGF)"/>
            <person name="Walter F."/>
            <person name="Albersmeier A."/>
            <person name="Kalinowski J."/>
            <person name="Ruckert C."/>
        </authorList>
    </citation>
    <scope>NUCLEOTIDE SEQUENCE</scope>
    <source>
        <strain evidence="7">CGMCC 1.12187</strain>
    </source>
</reference>
<keyword evidence="5" id="KW-0812">Transmembrane</keyword>
<dbReference type="SMART" id="SM00228">
    <property type="entry name" value="PDZ"/>
    <property type="match status" value="1"/>
</dbReference>
<comment type="similarity">
    <text evidence="1">Belongs to the peptidase S1C family.</text>
</comment>
<feature type="region of interest" description="Disordered" evidence="4">
    <location>
        <begin position="285"/>
        <end position="321"/>
    </location>
</feature>
<dbReference type="EMBL" id="BMEQ01000004">
    <property type="protein sequence ID" value="GGG50077.1"/>
    <property type="molecule type" value="Genomic_DNA"/>
</dbReference>
<evidence type="ECO:0000256" key="4">
    <source>
        <dbReference type="SAM" id="MobiDB-lite"/>
    </source>
</evidence>
<dbReference type="GO" id="GO:0004252">
    <property type="term" value="F:serine-type endopeptidase activity"/>
    <property type="evidence" value="ECO:0007669"/>
    <property type="project" value="InterPro"/>
</dbReference>
<evidence type="ECO:0000313" key="8">
    <source>
        <dbReference type="Proteomes" id="UP000638848"/>
    </source>
</evidence>
<dbReference type="Pfam" id="PF13365">
    <property type="entry name" value="Trypsin_2"/>
    <property type="match status" value="1"/>
</dbReference>
<comment type="caution">
    <text evidence="7">The sequence shown here is derived from an EMBL/GenBank/DDBJ whole genome shotgun (WGS) entry which is preliminary data.</text>
</comment>
<dbReference type="GO" id="GO:0006508">
    <property type="term" value="P:proteolysis"/>
    <property type="evidence" value="ECO:0007669"/>
    <property type="project" value="UniProtKB-KW"/>
</dbReference>
<gene>
    <name evidence="7" type="ORF">GCM10011374_10640</name>
</gene>
<feature type="compositionally biased region" description="Low complexity" evidence="4">
    <location>
        <begin position="305"/>
        <end position="314"/>
    </location>
</feature>
<feature type="region of interest" description="Disordered" evidence="4">
    <location>
        <begin position="1"/>
        <end position="81"/>
    </location>
</feature>
<dbReference type="InterPro" id="IPR036034">
    <property type="entry name" value="PDZ_sf"/>
</dbReference>
<dbReference type="PRINTS" id="PR00834">
    <property type="entry name" value="PROTEASES2C"/>
</dbReference>
<dbReference type="PANTHER" id="PTHR43343">
    <property type="entry name" value="PEPTIDASE S12"/>
    <property type="match status" value="1"/>
</dbReference>
<keyword evidence="5" id="KW-1133">Transmembrane helix</keyword>
<evidence type="ECO:0000256" key="3">
    <source>
        <dbReference type="ARBA" id="ARBA00022801"/>
    </source>
</evidence>
<evidence type="ECO:0000313" key="7">
    <source>
        <dbReference type="EMBL" id="GGG50077.1"/>
    </source>
</evidence>
<dbReference type="Gene3D" id="2.30.42.10">
    <property type="match status" value="1"/>
</dbReference>
<protein>
    <submittedName>
        <fullName evidence="7">Serine protease</fullName>
    </submittedName>
</protein>
<dbReference type="InterPro" id="IPR051201">
    <property type="entry name" value="Chloro_Bact_Ser_Proteases"/>
</dbReference>